<dbReference type="AlphaFoldDB" id="A0A7W3YTZ8"/>
<evidence type="ECO:0000313" key="2">
    <source>
        <dbReference type="Proteomes" id="UP000550609"/>
    </source>
</evidence>
<dbReference type="EMBL" id="JACIUV010000001">
    <property type="protein sequence ID" value="MBB1115955.1"/>
    <property type="molecule type" value="Genomic_DNA"/>
</dbReference>
<name>A0A7W3YTZ8_9GAMM</name>
<accession>A0A7W3YTZ8</accession>
<proteinExistence type="predicted"/>
<reference evidence="1 2" key="1">
    <citation type="submission" date="2020-08" db="EMBL/GenBank/DDBJ databases">
        <title>Stenotrophomonas sp. W1S232.</title>
        <authorList>
            <person name="Deng Y."/>
        </authorList>
    </citation>
    <scope>NUCLEOTIDE SEQUENCE [LARGE SCALE GENOMIC DNA]</scope>
    <source>
        <strain evidence="1 2">W1S232</strain>
    </source>
</reference>
<comment type="caution">
    <text evidence="1">The sequence shown here is derived from an EMBL/GenBank/DDBJ whole genome shotgun (WGS) entry which is preliminary data.</text>
</comment>
<dbReference type="RefSeq" id="WP_182621323.1">
    <property type="nucleotide sequence ID" value="NZ_JACIUV010000001.1"/>
</dbReference>
<evidence type="ECO:0008006" key="3">
    <source>
        <dbReference type="Google" id="ProtNLM"/>
    </source>
</evidence>
<evidence type="ECO:0000313" key="1">
    <source>
        <dbReference type="EMBL" id="MBB1115955.1"/>
    </source>
</evidence>
<dbReference type="Proteomes" id="UP000550609">
    <property type="component" value="Unassembled WGS sequence"/>
</dbReference>
<sequence>MNTAPARAEPGPRRWLACAAAVLVALAAVPAALQLLPHDNGAAAIAGWHPALNPAPGEPAAAQAAARAVLRSAPVNGQAFRVLAQSAPADSATSQALWAQALAWAPRDIDTRAALADQALEAGKPAAALQHLDALMRVQPALRAPLLEQMLLPELGNPALHTALLDHLQADPPWRPHLATLLARQPQATAGAEALWQQLAERGPLAPAELQAWQQQRRLAGDAAGAYQLWRQHLPPALQPYLATVFDGGFEAEPGNTPYQWQWPRQAGVAIVRDDSHAQDGQHALRVEFAGRSLRFDGPRQTLGPLPAGTYRLQASADNRTGNPRPFQWQLHCGRQLLASLALADSPGWQNRQQGFVLATPCNEPVLRLGHTGRTVPERVLRGSLWLDAVQITRQDP</sequence>
<organism evidence="1 2">
    <name type="scientific">Stenotrophomonas koreensis</name>
    <dbReference type="NCBI Taxonomy" id="266128"/>
    <lineage>
        <taxon>Bacteria</taxon>
        <taxon>Pseudomonadati</taxon>
        <taxon>Pseudomonadota</taxon>
        <taxon>Gammaproteobacteria</taxon>
        <taxon>Lysobacterales</taxon>
        <taxon>Lysobacteraceae</taxon>
        <taxon>Stenotrophomonas</taxon>
    </lineage>
</organism>
<dbReference type="Gene3D" id="2.60.120.260">
    <property type="entry name" value="Galactose-binding domain-like"/>
    <property type="match status" value="1"/>
</dbReference>
<protein>
    <recommendedName>
        <fullName evidence="3">Tetratricopeptide repeat protein</fullName>
    </recommendedName>
</protein>
<gene>
    <name evidence="1" type="ORF">H4O09_02600</name>
</gene>